<dbReference type="WBParaSite" id="Smp_331160.2">
    <property type="protein sequence ID" value="Smp_331160.2"/>
    <property type="gene ID" value="Smp_331160"/>
</dbReference>
<dbReference type="Proteomes" id="UP000008854">
    <property type="component" value="Unassembled WGS sequence"/>
</dbReference>
<dbReference type="AlphaFoldDB" id="A0A5K4F9E7"/>
<evidence type="ECO:0000313" key="2">
    <source>
        <dbReference type="WBParaSite" id="Smp_331160.1"/>
    </source>
</evidence>
<proteinExistence type="predicted"/>
<evidence type="ECO:0000313" key="1">
    <source>
        <dbReference type="Proteomes" id="UP000008854"/>
    </source>
</evidence>
<sequence>MSRNIRIINHSMAYNGIIIILSLCITIQKEAKCSQNEMDNIEKLMKSHEGSLEMYDVDVENMKRFIGKLIEEIKANLTNHGVQFDEVIECRRMFYESSRGARTFSVQAESRNGSACYVNVPQQYIEALCEIQTALSPNHLQ</sequence>
<reference evidence="2 3" key="2">
    <citation type="submission" date="2019-11" db="UniProtKB">
        <authorList>
            <consortium name="WormBaseParasite"/>
        </authorList>
    </citation>
    <scope>IDENTIFICATION</scope>
    <source>
        <strain evidence="2 3">Puerto Rican</strain>
    </source>
</reference>
<evidence type="ECO:0000313" key="3">
    <source>
        <dbReference type="WBParaSite" id="Smp_331160.2"/>
    </source>
</evidence>
<dbReference type="WBParaSite" id="Smp_331160.1">
    <property type="protein sequence ID" value="Smp_331160.1"/>
    <property type="gene ID" value="Smp_331160"/>
</dbReference>
<dbReference type="InParanoid" id="A0A5K4F9E7"/>
<name>A0A5K4F9E7_SCHMA</name>
<organism evidence="3">
    <name type="scientific">Schistosoma mansoni</name>
    <name type="common">Blood fluke</name>
    <dbReference type="NCBI Taxonomy" id="6183"/>
    <lineage>
        <taxon>Eukaryota</taxon>
        <taxon>Metazoa</taxon>
        <taxon>Spiralia</taxon>
        <taxon>Lophotrochozoa</taxon>
        <taxon>Platyhelminthes</taxon>
        <taxon>Trematoda</taxon>
        <taxon>Digenea</taxon>
        <taxon>Strigeidida</taxon>
        <taxon>Schistosomatoidea</taxon>
        <taxon>Schistosomatidae</taxon>
        <taxon>Schistosoma</taxon>
    </lineage>
</organism>
<dbReference type="ExpressionAtlas" id="A0A5K4F9E7">
    <property type="expression patterns" value="baseline and differential"/>
</dbReference>
<reference evidence="1" key="1">
    <citation type="journal article" date="2012" name="PLoS Negl. Trop. Dis.">
        <title>A systematically improved high quality genome and transcriptome of the human blood fluke Schistosoma mansoni.</title>
        <authorList>
            <person name="Protasio A.V."/>
            <person name="Tsai I.J."/>
            <person name="Babbage A."/>
            <person name="Nichol S."/>
            <person name="Hunt M."/>
            <person name="Aslett M.A."/>
            <person name="De Silva N."/>
            <person name="Velarde G.S."/>
            <person name="Anderson T.J."/>
            <person name="Clark R.C."/>
            <person name="Davidson C."/>
            <person name="Dillon G.P."/>
            <person name="Holroyd N.E."/>
            <person name="LoVerde P.T."/>
            <person name="Lloyd C."/>
            <person name="McQuillan J."/>
            <person name="Oliveira G."/>
            <person name="Otto T.D."/>
            <person name="Parker-Manuel S.J."/>
            <person name="Quail M.A."/>
            <person name="Wilson R.A."/>
            <person name="Zerlotini A."/>
            <person name="Dunne D.W."/>
            <person name="Berriman M."/>
        </authorList>
    </citation>
    <scope>NUCLEOTIDE SEQUENCE [LARGE SCALE GENOMIC DNA]</scope>
    <source>
        <strain evidence="1">Puerto Rican</strain>
    </source>
</reference>
<accession>A0A5K4F9E7</accession>
<protein>
    <submittedName>
        <fullName evidence="2">Secreted protein</fullName>
    </submittedName>
</protein>
<keyword evidence="1" id="KW-1185">Reference proteome</keyword>
<accession>A0A5K4F7A3</accession>